<dbReference type="InterPro" id="IPR023393">
    <property type="entry name" value="START-like_dom_sf"/>
</dbReference>
<dbReference type="Proteomes" id="UP000642993">
    <property type="component" value="Unassembled WGS sequence"/>
</dbReference>
<dbReference type="Gene3D" id="3.30.530.20">
    <property type="match status" value="1"/>
</dbReference>
<accession>A0A927JAV8</accession>
<organism evidence="1 2">
    <name type="scientific">Lolliginicoccus lacisalsi</name>
    <dbReference type="NCBI Taxonomy" id="2742202"/>
    <lineage>
        <taxon>Bacteria</taxon>
        <taxon>Bacillati</taxon>
        <taxon>Actinomycetota</taxon>
        <taxon>Actinomycetes</taxon>
        <taxon>Mycobacteriales</taxon>
        <taxon>Hoyosellaceae</taxon>
        <taxon>Lolliginicoccus</taxon>
    </lineage>
</organism>
<evidence type="ECO:0000313" key="1">
    <source>
        <dbReference type="EMBL" id="MBD8505765.1"/>
    </source>
</evidence>
<comment type="caution">
    <text evidence="1">The sequence shown here is derived from an EMBL/GenBank/DDBJ whole genome shotgun (WGS) entry which is preliminary data.</text>
</comment>
<sequence>MARTNDSLDTHFTPQEAWERASDLSRYGDWLLLHDGWRGELPEQPGTGTTATSVISVKGMRNRIEWTVEEYDAPRRVALSGHGVGGTKVVLALEVAPAGAGSRVELDVQFSGPLVAGPVGFGVSKALKGDLRKSLEKFDAMD</sequence>
<dbReference type="CDD" id="cd07812">
    <property type="entry name" value="SRPBCC"/>
    <property type="match status" value="1"/>
</dbReference>
<dbReference type="AlphaFoldDB" id="A0A927JAV8"/>
<proteinExistence type="predicted"/>
<keyword evidence="2" id="KW-1185">Reference proteome</keyword>
<dbReference type="SUPFAM" id="SSF55961">
    <property type="entry name" value="Bet v1-like"/>
    <property type="match status" value="1"/>
</dbReference>
<name>A0A927JAV8_9ACTN</name>
<gene>
    <name evidence="1" type="ORF">HT102_04610</name>
</gene>
<evidence type="ECO:0000313" key="2">
    <source>
        <dbReference type="Proteomes" id="UP000642993"/>
    </source>
</evidence>
<protein>
    <submittedName>
        <fullName evidence="1">SRPBCC family protein</fullName>
    </submittedName>
</protein>
<dbReference type="Pfam" id="PF10604">
    <property type="entry name" value="Polyketide_cyc2"/>
    <property type="match status" value="1"/>
</dbReference>
<dbReference type="InterPro" id="IPR019587">
    <property type="entry name" value="Polyketide_cyclase/dehydratase"/>
</dbReference>
<dbReference type="EMBL" id="JACYWE010000002">
    <property type="protein sequence ID" value="MBD8505765.1"/>
    <property type="molecule type" value="Genomic_DNA"/>
</dbReference>
<dbReference type="RefSeq" id="WP_192038230.1">
    <property type="nucleotide sequence ID" value="NZ_JACYWE010000002.1"/>
</dbReference>
<reference evidence="1" key="1">
    <citation type="submission" date="2020-09" db="EMBL/GenBank/DDBJ databases">
        <title>Hoyosella lacisalsi sp. nov., a halotolerant actinobacterium isolated from soil of Lake Gudzhirganskoe.</title>
        <authorList>
            <person name="Yang Q."/>
            <person name="Guo P.Y."/>
            <person name="Liu S.W."/>
            <person name="Li F.N."/>
            <person name="Sun C.H."/>
        </authorList>
    </citation>
    <scope>NUCLEOTIDE SEQUENCE</scope>
    <source>
        <strain evidence="1">G463</strain>
    </source>
</reference>